<dbReference type="STRING" id="7897.ENSLACP00000021041"/>
<dbReference type="PANTHER" id="PTHR11860">
    <property type="entry name" value="POLYMERIC-IMMUNOGLOBULIN RECEPTOR"/>
    <property type="match status" value="1"/>
</dbReference>
<dbReference type="EMBL" id="AFYH01018013">
    <property type="status" value="NOT_ANNOTATED_CDS"/>
    <property type="molecule type" value="Genomic_DNA"/>
</dbReference>
<feature type="domain" description="Ig-like" evidence="4">
    <location>
        <begin position="468"/>
        <end position="544"/>
    </location>
</feature>
<dbReference type="Proteomes" id="UP000008672">
    <property type="component" value="Unassembled WGS sequence"/>
</dbReference>
<accession>H3BGM0</accession>
<dbReference type="Gene3D" id="2.60.40.10">
    <property type="entry name" value="Immunoglobulins"/>
    <property type="match status" value="5"/>
</dbReference>
<feature type="domain" description="Ig-like" evidence="4">
    <location>
        <begin position="337"/>
        <end position="434"/>
    </location>
</feature>
<evidence type="ECO:0000256" key="3">
    <source>
        <dbReference type="ARBA" id="ARBA00023136"/>
    </source>
</evidence>
<dbReference type="GO" id="GO:0004888">
    <property type="term" value="F:transmembrane signaling receptor activity"/>
    <property type="evidence" value="ECO:0007669"/>
    <property type="project" value="TreeGrafter"/>
</dbReference>
<feature type="domain" description="Ig-like" evidence="4">
    <location>
        <begin position="143"/>
        <end position="233"/>
    </location>
</feature>
<dbReference type="FunCoup" id="H3BGM0">
    <property type="interactions" value="292"/>
</dbReference>
<dbReference type="OMA" id="IKCYYPA"/>
<dbReference type="Ensembl" id="ENSLACT00000021181.1">
    <property type="protein sequence ID" value="ENSLACP00000021041.1"/>
    <property type="gene ID" value="ENSLACG00000018486.1"/>
</dbReference>
<dbReference type="GO" id="GO:0005886">
    <property type="term" value="C:plasma membrane"/>
    <property type="evidence" value="ECO:0007669"/>
    <property type="project" value="TreeGrafter"/>
</dbReference>
<reference evidence="6" key="1">
    <citation type="submission" date="2011-08" db="EMBL/GenBank/DDBJ databases">
        <title>The draft genome of Latimeria chalumnae.</title>
        <authorList>
            <person name="Di Palma F."/>
            <person name="Alfoldi J."/>
            <person name="Johnson J."/>
            <person name="Berlin A."/>
            <person name="Gnerre S."/>
            <person name="Jaffe D."/>
            <person name="MacCallum I."/>
            <person name="Young S."/>
            <person name="Walker B.J."/>
            <person name="Lander E."/>
            <person name="Lindblad-Toh K."/>
        </authorList>
    </citation>
    <scope>NUCLEOTIDE SEQUENCE [LARGE SCALE GENOMIC DNA]</scope>
    <source>
        <strain evidence="6">Wild caught</strain>
    </source>
</reference>
<dbReference type="HOGENOM" id="CLU_501143_0_0_1"/>
<dbReference type="eggNOG" id="ENOG502QPKT">
    <property type="taxonomic scope" value="Eukaryota"/>
</dbReference>
<dbReference type="GeneTree" id="ENSGT00950000182977"/>
<name>H3BGM0_LATCH</name>
<reference evidence="5" key="3">
    <citation type="submission" date="2025-09" db="UniProtKB">
        <authorList>
            <consortium name="Ensembl"/>
        </authorList>
    </citation>
    <scope>IDENTIFICATION</scope>
</reference>
<sequence length="544" mass="60537">MVVFDFAVLVAVDSIISKKSLAVGTEVVEGTRGGSIILYCRYPKEDQKDHKLWCKMNKKNFCASIVRTDGYIHRNYTGRVQISDSHGLTTVIMEQLEDSDTGSYLCRTYSSDTVFTLREIILKISKGKTGSEVGTEVVKGTRGGSVILYCRSAGKHSNDPKTWCKLNARNECTHVVRTDGYKNSSYGGRVQISDSNGLATVLMKQLEHSDTGTYLCGTYNIDMVFKLREVTLNISNDSRTSPREVRIPLGGSATLHCSYDKEFYGNCTKVWCKQTKEDYCGSEVFSHGKNEEKEGKTSISDDKTGGIITVTMEHLNTGDTGFYWCEKRLDGSAKKSPESNALEQFSLSETGSEAGSEVVKGTWGGSVILSCRSSNYYPKTWCKMNQWNECSDVVRTDGYKNPSYKGRVQISDSHGLATIIMEQLENSDAGIYWCGTYNTNTVFKLREVILIITQDSRTSPKEVRFPLGGSATVHCRYNKEVYGNHGKVWCKQTKGYYCDSKVYSVENKENTGRTSISDNSTEGAITVTMKQLNTGDAGFYWCGI</sequence>
<dbReference type="InParanoid" id="H3BGM0"/>
<dbReference type="PANTHER" id="PTHR11860:SF87">
    <property type="entry name" value="CMRF35-LIKE MOLECULE 8"/>
    <property type="match status" value="1"/>
</dbReference>
<evidence type="ECO:0000256" key="1">
    <source>
        <dbReference type="ARBA" id="ARBA00004370"/>
    </source>
</evidence>
<keyword evidence="2" id="KW-0812">Transmembrane</keyword>
<dbReference type="SMART" id="SM00406">
    <property type="entry name" value="IGv"/>
    <property type="match status" value="2"/>
</dbReference>
<organism evidence="5 6">
    <name type="scientific">Latimeria chalumnae</name>
    <name type="common">Coelacanth</name>
    <dbReference type="NCBI Taxonomy" id="7897"/>
    <lineage>
        <taxon>Eukaryota</taxon>
        <taxon>Metazoa</taxon>
        <taxon>Chordata</taxon>
        <taxon>Craniata</taxon>
        <taxon>Vertebrata</taxon>
        <taxon>Euteleostomi</taxon>
        <taxon>Coelacanthiformes</taxon>
        <taxon>Coelacanthidae</taxon>
        <taxon>Latimeria</taxon>
    </lineage>
</organism>
<dbReference type="AlphaFoldDB" id="H3BGM0"/>
<dbReference type="InterPro" id="IPR013106">
    <property type="entry name" value="Ig_V-set"/>
</dbReference>
<dbReference type="InterPro" id="IPR007110">
    <property type="entry name" value="Ig-like_dom"/>
</dbReference>
<proteinExistence type="predicted"/>
<comment type="subcellular location">
    <subcellularLocation>
        <location evidence="1">Membrane</location>
    </subcellularLocation>
</comment>
<dbReference type="InterPro" id="IPR036179">
    <property type="entry name" value="Ig-like_dom_sf"/>
</dbReference>
<dbReference type="InterPro" id="IPR050671">
    <property type="entry name" value="CD300_family_receptors"/>
</dbReference>
<dbReference type="SMART" id="SM00409">
    <property type="entry name" value="IG"/>
    <property type="match status" value="4"/>
</dbReference>
<reference evidence="5" key="2">
    <citation type="submission" date="2025-08" db="UniProtKB">
        <authorList>
            <consortium name="Ensembl"/>
        </authorList>
    </citation>
    <scope>IDENTIFICATION</scope>
</reference>
<keyword evidence="3" id="KW-0472">Membrane</keyword>
<dbReference type="InterPro" id="IPR013783">
    <property type="entry name" value="Ig-like_fold"/>
</dbReference>
<evidence type="ECO:0000259" key="4">
    <source>
        <dbReference type="PROSITE" id="PS50835"/>
    </source>
</evidence>
<dbReference type="PROSITE" id="PS50835">
    <property type="entry name" value="IG_LIKE"/>
    <property type="match status" value="3"/>
</dbReference>
<keyword evidence="6" id="KW-1185">Reference proteome</keyword>
<dbReference type="InterPro" id="IPR003599">
    <property type="entry name" value="Ig_sub"/>
</dbReference>
<evidence type="ECO:0000256" key="2">
    <source>
        <dbReference type="ARBA" id="ARBA00022692"/>
    </source>
</evidence>
<evidence type="ECO:0000313" key="6">
    <source>
        <dbReference type="Proteomes" id="UP000008672"/>
    </source>
</evidence>
<protein>
    <recommendedName>
        <fullName evidence="4">Ig-like domain-containing protein</fullName>
    </recommendedName>
</protein>
<evidence type="ECO:0000313" key="5">
    <source>
        <dbReference type="Ensembl" id="ENSLACP00000021041.1"/>
    </source>
</evidence>
<dbReference type="SUPFAM" id="SSF48726">
    <property type="entry name" value="Immunoglobulin"/>
    <property type="match status" value="5"/>
</dbReference>
<dbReference type="Pfam" id="PF07686">
    <property type="entry name" value="V-set"/>
    <property type="match status" value="5"/>
</dbReference>